<keyword evidence="7" id="KW-0560">Oxidoreductase</keyword>
<dbReference type="PANTHER" id="PTHR12697:SF5">
    <property type="entry name" value="DEOXYHYPUSINE HYDROXYLASE"/>
    <property type="match status" value="1"/>
</dbReference>
<dbReference type="STRING" id="1051890.A0A3N4LK04"/>
<evidence type="ECO:0000256" key="2">
    <source>
        <dbReference type="ARBA" id="ARBA00001954"/>
    </source>
</evidence>
<sequence length="324" mass="35584">SAEEILAQLRAVLCDDSANLALRFRALFSLKHLATNGDIGAVEAIASAFSSDSALLKHELAYCLGQSSNSHAAPYLQSVLSNLSEDPMVRHEAGEALGALGHEESLPLLREFLTREGEFEEVRQTCEVAISRLEWLGTEEGKAAKVRGEDKSGFTSIDPAPPTSEEEREELEEIIQRMELRISILQETLTDQSLPLFSRYRAMFRLRNLVNSHPSLAIPALASGFDDPSALFRHEIAFVFGQLGHPDSVPYLIPVARNKKEHAMVRHEAVEALGSVGGDVEGVEEYLKEMAASGERVVRESAIVALDMVEFERSGELEYALIPG</sequence>
<dbReference type="InterPro" id="IPR004155">
    <property type="entry name" value="PBS_lyase_HEAT"/>
</dbReference>
<dbReference type="HAMAP" id="MF_03101">
    <property type="entry name" value="Deoxyhypusine_hydroxylase"/>
    <property type="match status" value="1"/>
</dbReference>
<dbReference type="OrthoDB" id="421002at2759"/>
<evidence type="ECO:0000256" key="5">
    <source>
        <dbReference type="ARBA" id="ARBA00022723"/>
    </source>
</evidence>
<dbReference type="EC" id="1.14.99.29" evidence="4"/>
<dbReference type="Proteomes" id="UP000267821">
    <property type="component" value="Unassembled WGS sequence"/>
</dbReference>
<evidence type="ECO:0000256" key="1">
    <source>
        <dbReference type="ARBA" id="ARBA00000068"/>
    </source>
</evidence>
<keyword evidence="13" id="KW-1185">Reference proteome</keyword>
<evidence type="ECO:0000256" key="4">
    <source>
        <dbReference type="ARBA" id="ARBA00012606"/>
    </source>
</evidence>
<dbReference type="SMART" id="SM00567">
    <property type="entry name" value="EZ_HEAT"/>
    <property type="match status" value="6"/>
</dbReference>
<evidence type="ECO:0000313" key="13">
    <source>
        <dbReference type="Proteomes" id="UP000267821"/>
    </source>
</evidence>
<proteinExistence type="inferred from homology"/>
<dbReference type="UniPathway" id="UPA00354"/>
<keyword evidence="8" id="KW-0408">Iron</keyword>
<dbReference type="GO" id="GO:0046872">
    <property type="term" value="F:metal ion binding"/>
    <property type="evidence" value="ECO:0007669"/>
    <property type="project" value="UniProtKB-KW"/>
</dbReference>
<evidence type="ECO:0000256" key="7">
    <source>
        <dbReference type="ARBA" id="ARBA00023002"/>
    </source>
</evidence>
<keyword evidence="6" id="KW-0677">Repeat</keyword>
<dbReference type="Pfam" id="PF13646">
    <property type="entry name" value="HEAT_2"/>
    <property type="match status" value="2"/>
</dbReference>
<dbReference type="FunCoup" id="A0A3N4LK04">
    <property type="interactions" value="916"/>
</dbReference>
<organism evidence="12 13">
    <name type="scientific">Terfezia boudieri ATCC MYA-4762</name>
    <dbReference type="NCBI Taxonomy" id="1051890"/>
    <lineage>
        <taxon>Eukaryota</taxon>
        <taxon>Fungi</taxon>
        <taxon>Dikarya</taxon>
        <taxon>Ascomycota</taxon>
        <taxon>Pezizomycotina</taxon>
        <taxon>Pezizomycetes</taxon>
        <taxon>Pezizales</taxon>
        <taxon>Pezizaceae</taxon>
        <taxon>Terfezia</taxon>
    </lineage>
</organism>
<keyword evidence="5" id="KW-0479">Metal-binding</keyword>
<feature type="non-terminal residue" evidence="12">
    <location>
        <position position="1"/>
    </location>
</feature>
<dbReference type="EMBL" id="ML121548">
    <property type="protein sequence ID" value="RPB23180.1"/>
    <property type="molecule type" value="Genomic_DNA"/>
</dbReference>
<dbReference type="InParanoid" id="A0A3N4LK04"/>
<protein>
    <recommendedName>
        <fullName evidence="4">deoxyhypusine monooxygenase</fullName>
        <ecNumber evidence="4">1.14.99.29</ecNumber>
    </recommendedName>
</protein>
<comment type="cofactor">
    <cofactor evidence="2">
        <name>Fe(2+)</name>
        <dbReference type="ChEBI" id="CHEBI:29033"/>
    </cofactor>
</comment>
<keyword evidence="9" id="KW-0503">Monooxygenase</keyword>
<accession>A0A3N4LK04</accession>
<evidence type="ECO:0000256" key="11">
    <source>
        <dbReference type="SAM" id="MobiDB-lite"/>
    </source>
</evidence>
<evidence type="ECO:0000256" key="3">
    <source>
        <dbReference type="ARBA" id="ARBA00005041"/>
    </source>
</evidence>
<gene>
    <name evidence="12" type="ORF">L211DRAFT_763852</name>
</gene>
<evidence type="ECO:0000256" key="8">
    <source>
        <dbReference type="ARBA" id="ARBA00023004"/>
    </source>
</evidence>
<dbReference type="Gene3D" id="1.25.10.10">
    <property type="entry name" value="Leucine-rich Repeat Variant"/>
    <property type="match status" value="2"/>
</dbReference>
<dbReference type="InterPro" id="IPR027517">
    <property type="entry name" value="Deoxyhypusine_hydroxylase"/>
</dbReference>
<dbReference type="PANTHER" id="PTHR12697">
    <property type="entry name" value="PBS LYASE HEAT-LIKE PROTEIN"/>
    <property type="match status" value="1"/>
</dbReference>
<evidence type="ECO:0000256" key="6">
    <source>
        <dbReference type="ARBA" id="ARBA00022737"/>
    </source>
</evidence>
<comment type="catalytic activity">
    <reaction evidence="1">
        <text>[eIF5A protein]-deoxyhypusine + AH2 + O2 = [eIF5A protein]-hypusine + A + H2O</text>
        <dbReference type="Rhea" id="RHEA:14101"/>
        <dbReference type="Rhea" id="RHEA-COMP:10144"/>
        <dbReference type="Rhea" id="RHEA-COMP:12592"/>
        <dbReference type="ChEBI" id="CHEBI:13193"/>
        <dbReference type="ChEBI" id="CHEBI:15377"/>
        <dbReference type="ChEBI" id="CHEBI:15379"/>
        <dbReference type="ChEBI" id="CHEBI:17499"/>
        <dbReference type="ChEBI" id="CHEBI:82657"/>
        <dbReference type="ChEBI" id="CHEBI:91175"/>
        <dbReference type="EC" id="1.14.99.29"/>
    </reaction>
</comment>
<evidence type="ECO:0000313" key="12">
    <source>
        <dbReference type="EMBL" id="RPB23180.1"/>
    </source>
</evidence>
<evidence type="ECO:0000256" key="10">
    <source>
        <dbReference type="ARBA" id="ARBA00023256"/>
    </source>
</evidence>
<evidence type="ECO:0000256" key="9">
    <source>
        <dbReference type="ARBA" id="ARBA00023033"/>
    </source>
</evidence>
<dbReference type="GO" id="GO:0019135">
    <property type="term" value="F:deoxyhypusine monooxygenase activity"/>
    <property type="evidence" value="ECO:0007669"/>
    <property type="project" value="UniProtKB-EC"/>
</dbReference>
<name>A0A3N4LK04_9PEZI</name>
<reference evidence="12 13" key="1">
    <citation type="journal article" date="2018" name="Nat. Ecol. Evol.">
        <title>Pezizomycetes genomes reveal the molecular basis of ectomycorrhizal truffle lifestyle.</title>
        <authorList>
            <person name="Murat C."/>
            <person name="Payen T."/>
            <person name="Noel B."/>
            <person name="Kuo A."/>
            <person name="Morin E."/>
            <person name="Chen J."/>
            <person name="Kohler A."/>
            <person name="Krizsan K."/>
            <person name="Balestrini R."/>
            <person name="Da Silva C."/>
            <person name="Montanini B."/>
            <person name="Hainaut M."/>
            <person name="Levati E."/>
            <person name="Barry K.W."/>
            <person name="Belfiori B."/>
            <person name="Cichocki N."/>
            <person name="Clum A."/>
            <person name="Dockter R.B."/>
            <person name="Fauchery L."/>
            <person name="Guy J."/>
            <person name="Iotti M."/>
            <person name="Le Tacon F."/>
            <person name="Lindquist E.A."/>
            <person name="Lipzen A."/>
            <person name="Malagnac F."/>
            <person name="Mello A."/>
            <person name="Molinier V."/>
            <person name="Miyauchi S."/>
            <person name="Poulain J."/>
            <person name="Riccioni C."/>
            <person name="Rubini A."/>
            <person name="Sitrit Y."/>
            <person name="Splivallo R."/>
            <person name="Traeger S."/>
            <person name="Wang M."/>
            <person name="Zifcakova L."/>
            <person name="Wipf D."/>
            <person name="Zambonelli A."/>
            <person name="Paolocci F."/>
            <person name="Nowrousian M."/>
            <person name="Ottonello S."/>
            <person name="Baldrian P."/>
            <person name="Spatafora J.W."/>
            <person name="Henrissat B."/>
            <person name="Nagy L.G."/>
            <person name="Aury J.M."/>
            <person name="Wincker P."/>
            <person name="Grigoriev I.V."/>
            <person name="Bonfante P."/>
            <person name="Martin F.M."/>
        </authorList>
    </citation>
    <scope>NUCLEOTIDE SEQUENCE [LARGE SCALE GENOMIC DNA]</scope>
    <source>
        <strain evidence="12 13">ATCC MYA-4762</strain>
    </source>
</reference>
<dbReference type="SUPFAM" id="SSF48371">
    <property type="entry name" value="ARM repeat"/>
    <property type="match status" value="1"/>
</dbReference>
<feature type="region of interest" description="Disordered" evidence="11">
    <location>
        <begin position="147"/>
        <end position="167"/>
    </location>
</feature>
<dbReference type="InterPro" id="IPR016024">
    <property type="entry name" value="ARM-type_fold"/>
</dbReference>
<comment type="pathway">
    <text evidence="3">Protein modification; eIF5A hypusination.</text>
</comment>
<dbReference type="AlphaFoldDB" id="A0A3N4LK04"/>
<dbReference type="InterPro" id="IPR011989">
    <property type="entry name" value="ARM-like"/>
</dbReference>
<feature type="non-terminal residue" evidence="12">
    <location>
        <position position="324"/>
    </location>
</feature>
<keyword evidence="10" id="KW-0386">Hypusine biosynthesis</keyword>